<evidence type="ECO:0000256" key="3">
    <source>
        <dbReference type="ARBA" id="ARBA00022692"/>
    </source>
</evidence>
<dbReference type="AlphaFoldDB" id="A0A1R4FAC6"/>
<evidence type="ECO:0000256" key="4">
    <source>
        <dbReference type="ARBA" id="ARBA00022989"/>
    </source>
</evidence>
<evidence type="ECO:0000256" key="1">
    <source>
        <dbReference type="ARBA" id="ARBA00004651"/>
    </source>
</evidence>
<comment type="subcellular location">
    <subcellularLocation>
        <location evidence="1">Cell membrane</location>
        <topology evidence="1">Multi-pass membrane protein</topology>
    </subcellularLocation>
</comment>
<organism evidence="8 9">
    <name type="scientific">Agrococcus casei LMG 22410</name>
    <dbReference type="NCBI Taxonomy" id="1255656"/>
    <lineage>
        <taxon>Bacteria</taxon>
        <taxon>Bacillati</taxon>
        <taxon>Actinomycetota</taxon>
        <taxon>Actinomycetes</taxon>
        <taxon>Micrococcales</taxon>
        <taxon>Microbacteriaceae</taxon>
        <taxon>Agrococcus</taxon>
    </lineage>
</organism>
<evidence type="ECO:0000256" key="2">
    <source>
        <dbReference type="ARBA" id="ARBA00022475"/>
    </source>
</evidence>
<evidence type="ECO:0000313" key="9">
    <source>
        <dbReference type="Proteomes" id="UP000195787"/>
    </source>
</evidence>
<evidence type="ECO:0000256" key="5">
    <source>
        <dbReference type="ARBA" id="ARBA00023136"/>
    </source>
</evidence>
<accession>A0A1R4FAC6</accession>
<keyword evidence="9" id="KW-1185">Reference proteome</keyword>
<protein>
    <recommendedName>
        <fullName evidence="7">Cardiolipin synthase N-terminal domain-containing protein</fullName>
    </recommendedName>
</protein>
<name>A0A1R4FAC6_9MICO</name>
<gene>
    <name evidence="8" type="ORF">CZ674_03450</name>
</gene>
<dbReference type="OrthoDB" id="5125212at2"/>
<dbReference type="Pfam" id="PF13396">
    <property type="entry name" value="PLDc_N"/>
    <property type="match status" value="1"/>
</dbReference>
<feature type="domain" description="Cardiolipin synthase N-terminal" evidence="7">
    <location>
        <begin position="18"/>
        <end position="61"/>
    </location>
</feature>
<dbReference type="RefSeq" id="WP_086991145.1">
    <property type="nucleotide sequence ID" value="NZ_FUHU01000020.1"/>
</dbReference>
<evidence type="ECO:0000259" key="7">
    <source>
        <dbReference type="Pfam" id="PF13396"/>
    </source>
</evidence>
<feature type="transmembrane region" description="Helical" evidence="6">
    <location>
        <begin position="40"/>
        <end position="60"/>
    </location>
</feature>
<evidence type="ECO:0000313" key="8">
    <source>
        <dbReference type="EMBL" id="SJM52869.1"/>
    </source>
</evidence>
<dbReference type="Proteomes" id="UP000195787">
    <property type="component" value="Unassembled WGS sequence"/>
</dbReference>
<keyword evidence="4 6" id="KW-1133">Transmembrane helix</keyword>
<dbReference type="GO" id="GO:0005886">
    <property type="term" value="C:plasma membrane"/>
    <property type="evidence" value="ECO:0007669"/>
    <property type="project" value="UniProtKB-SubCell"/>
</dbReference>
<proteinExistence type="predicted"/>
<keyword evidence="5 6" id="KW-0472">Membrane</keyword>
<evidence type="ECO:0000256" key="6">
    <source>
        <dbReference type="SAM" id="Phobius"/>
    </source>
</evidence>
<dbReference type="GeneID" id="303172261"/>
<keyword evidence="3 6" id="KW-0812">Transmembrane</keyword>
<feature type="transmembrane region" description="Helical" evidence="6">
    <location>
        <begin position="6"/>
        <end position="28"/>
    </location>
</feature>
<dbReference type="InterPro" id="IPR027379">
    <property type="entry name" value="CLS_N"/>
</dbReference>
<dbReference type="EMBL" id="FUHU01000020">
    <property type="protein sequence ID" value="SJM52869.1"/>
    <property type="molecule type" value="Genomic_DNA"/>
</dbReference>
<reference evidence="8 9" key="1">
    <citation type="submission" date="2017-02" db="EMBL/GenBank/DDBJ databases">
        <authorList>
            <person name="Peterson S.W."/>
        </authorList>
    </citation>
    <scope>NUCLEOTIDE SEQUENCE [LARGE SCALE GENOMIC DNA]</scope>
    <source>
        <strain evidence="8 9">LMG 22410</strain>
    </source>
</reference>
<sequence length="71" mass="8156">MDADFNIIPWAMWAGSIALSIYAIVTIFKEKQLRRPVQVLWSAIALLLIPYIGSILWFAFRVFGLNDPDEE</sequence>
<keyword evidence="2" id="KW-1003">Cell membrane</keyword>